<dbReference type="STRING" id="84724.SAMN04488564_102267"/>
<reference evidence="3" key="1">
    <citation type="submission" date="2016-10" db="EMBL/GenBank/DDBJ databases">
        <authorList>
            <person name="Varghese N."/>
            <person name="Submissions S."/>
        </authorList>
    </citation>
    <scope>NUCLEOTIDE SEQUENCE [LARGE SCALE GENOMIC DNA]</scope>
    <source>
        <strain evidence="3">DSM 44232</strain>
    </source>
</reference>
<feature type="transmembrane region" description="Helical" evidence="1">
    <location>
        <begin position="142"/>
        <end position="163"/>
    </location>
</feature>
<feature type="transmembrane region" description="Helical" evidence="1">
    <location>
        <begin position="111"/>
        <end position="135"/>
    </location>
</feature>
<dbReference type="EMBL" id="FOYL01000002">
    <property type="protein sequence ID" value="SFR03164.1"/>
    <property type="molecule type" value="Genomic_DNA"/>
</dbReference>
<protein>
    <submittedName>
        <fullName evidence="2">Uncharacterized protein</fullName>
    </submittedName>
</protein>
<name>A0A1I6DCI9_9PSEU</name>
<evidence type="ECO:0000256" key="1">
    <source>
        <dbReference type="SAM" id="Phobius"/>
    </source>
</evidence>
<feature type="transmembrane region" description="Helical" evidence="1">
    <location>
        <begin position="79"/>
        <end position="99"/>
    </location>
</feature>
<keyword evidence="1" id="KW-0812">Transmembrane</keyword>
<dbReference type="Proteomes" id="UP000198583">
    <property type="component" value="Unassembled WGS sequence"/>
</dbReference>
<evidence type="ECO:0000313" key="2">
    <source>
        <dbReference type="EMBL" id="SFR03164.1"/>
    </source>
</evidence>
<organism evidence="2 3">
    <name type="scientific">Lentzea waywayandensis</name>
    <dbReference type="NCBI Taxonomy" id="84724"/>
    <lineage>
        <taxon>Bacteria</taxon>
        <taxon>Bacillati</taxon>
        <taxon>Actinomycetota</taxon>
        <taxon>Actinomycetes</taxon>
        <taxon>Pseudonocardiales</taxon>
        <taxon>Pseudonocardiaceae</taxon>
        <taxon>Lentzea</taxon>
    </lineage>
</organism>
<keyword evidence="1" id="KW-1133">Transmembrane helix</keyword>
<accession>A0A1I6DCI9</accession>
<feature type="transmembrane region" description="Helical" evidence="1">
    <location>
        <begin position="175"/>
        <end position="201"/>
    </location>
</feature>
<proteinExistence type="predicted"/>
<dbReference type="AlphaFoldDB" id="A0A1I6DCI9"/>
<feature type="transmembrane region" description="Helical" evidence="1">
    <location>
        <begin position="20"/>
        <end position="41"/>
    </location>
</feature>
<evidence type="ECO:0000313" key="3">
    <source>
        <dbReference type="Proteomes" id="UP000198583"/>
    </source>
</evidence>
<keyword evidence="3" id="KW-1185">Reference proteome</keyword>
<gene>
    <name evidence="2" type="ORF">SAMN04488564_102267</name>
</gene>
<sequence>MKVISGMRTELAAREIWQSWFRWTTAGEFAGFLAPALVGALTSSPQLLVLAGVIEGAVLGAAQAVVLRRVDHAPQARSWIGATALAAGFAWAVAMLAVHNGERLNTLPLVAVLPIATVAGAGVLLSLGTAQWYLLRHHFPGAHLWIWANALAWGAGLLVFTAVTTPLWQPGQSPALIALIGAFGGLLMASTMAAITGSALIRLTRMT</sequence>
<keyword evidence="1" id="KW-0472">Membrane</keyword>
<feature type="transmembrane region" description="Helical" evidence="1">
    <location>
        <begin position="47"/>
        <end position="67"/>
    </location>
</feature>